<reference evidence="12" key="1">
    <citation type="submission" date="2022-08" db="EMBL/GenBank/DDBJ databases">
        <authorList>
            <person name="Deng Y."/>
            <person name="Han X.-F."/>
            <person name="Zhang Y.-Q."/>
        </authorList>
    </citation>
    <scope>NUCLEOTIDE SEQUENCE</scope>
    <source>
        <strain evidence="12">CPCC 205716</strain>
    </source>
</reference>
<keyword evidence="4" id="KW-0328">Glycosyltransferase</keyword>
<comment type="subcellular location">
    <subcellularLocation>
        <location evidence="1">Endoplasmic reticulum membrane</location>
        <topology evidence="1">Multi-pass membrane protein</topology>
    </subcellularLocation>
</comment>
<evidence type="ECO:0000313" key="12">
    <source>
        <dbReference type="EMBL" id="MCS5715243.1"/>
    </source>
</evidence>
<sequence length="458" mass="48523">MADRARVSSGSGAEAAAAAGAEPGGGAGAEAGAGVGAEPGEGAGAGGPAAGGAVTEAEAGRGGRASVARAWRATPWWARVLGVFVLSRVVTTIIVLLFARAQGPNPWTGANPPYLSYAAIWDGNWYKIISFYGYPSVLPVTADGHVGESAWAFMPGYPFLVSGLRALTGTTWELVAVTVSVLCAAATVLVFYRLMNRVLQDARTALFAVVLFCVAPLSPLLQFAYAESMGLLLLVGALYLVVTRRYGWVFPIVAVMALTRPSGLAFALFLVLHVGYRFLTRGRDPFPLRERVTASALAVFSGVMGLAWLGIAAIATGSPTAYTDTELAWRAAYIGYGELVPFTAWFESGVWWLGAPWGPIVVVLLIVGFAVFLFLPPVKRLGVDLRFWLASYALYLLAVFFPQSSTFRLLMPLFPALGALALPKSPVYRVLIVLVAIAGQVGWMAIGWGVDGRDWTPP</sequence>
<dbReference type="Proteomes" id="UP001165580">
    <property type="component" value="Unassembled WGS sequence"/>
</dbReference>
<comment type="pathway">
    <text evidence="2">Glycolipid biosynthesis; glycosylphosphatidylinositol-anchor biosynthesis.</text>
</comment>
<keyword evidence="9 11" id="KW-0472">Membrane</keyword>
<keyword evidence="13" id="KW-1185">Reference proteome</keyword>
<protein>
    <recommendedName>
        <fullName evidence="14">Integral membrane protein</fullName>
    </recommendedName>
</protein>
<evidence type="ECO:0000256" key="11">
    <source>
        <dbReference type="SAM" id="Phobius"/>
    </source>
</evidence>
<organism evidence="12 13">
    <name type="scientific">Herbiconiux gentiana</name>
    <dbReference type="NCBI Taxonomy" id="2970912"/>
    <lineage>
        <taxon>Bacteria</taxon>
        <taxon>Bacillati</taxon>
        <taxon>Actinomycetota</taxon>
        <taxon>Actinomycetes</taxon>
        <taxon>Micrococcales</taxon>
        <taxon>Microbacteriaceae</taxon>
        <taxon>Herbiconiux</taxon>
    </lineage>
</organism>
<keyword evidence="3" id="KW-0337">GPI-anchor biosynthesis</keyword>
<dbReference type="PANTHER" id="PTHR12468">
    <property type="entry name" value="GPI MANNOSYLTRANSFERASE 2"/>
    <property type="match status" value="1"/>
</dbReference>
<evidence type="ECO:0000256" key="4">
    <source>
        <dbReference type="ARBA" id="ARBA00022676"/>
    </source>
</evidence>
<keyword evidence="6 11" id="KW-0812">Transmembrane</keyword>
<proteinExistence type="predicted"/>
<evidence type="ECO:0000256" key="9">
    <source>
        <dbReference type="ARBA" id="ARBA00023136"/>
    </source>
</evidence>
<evidence type="ECO:0000256" key="8">
    <source>
        <dbReference type="ARBA" id="ARBA00022989"/>
    </source>
</evidence>
<evidence type="ECO:0000256" key="1">
    <source>
        <dbReference type="ARBA" id="ARBA00004477"/>
    </source>
</evidence>
<gene>
    <name evidence="12" type="ORF">NVV95_11865</name>
</gene>
<dbReference type="Pfam" id="PF04188">
    <property type="entry name" value="Mannosyl_trans2"/>
    <property type="match status" value="1"/>
</dbReference>
<feature type="transmembrane region" description="Helical" evidence="11">
    <location>
        <begin position="246"/>
        <end position="272"/>
    </location>
</feature>
<feature type="transmembrane region" description="Helical" evidence="11">
    <location>
        <begin position="292"/>
        <end position="315"/>
    </location>
</feature>
<accession>A0ABT2GG90</accession>
<feature type="compositionally biased region" description="Gly residues" evidence="10">
    <location>
        <begin position="22"/>
        <end position="50"/>
    </location>
</feature>
<feature type="region of interest" description="Disordered" evidence="10">
    <location>
        <begin position="1"/>
        <end position="57"/>
    </location>
</feature>
<keyword evidence="8 11" id="KW-1133">Transmembrane helix</keyword>
<evidence type="ECO:0000256" key="3">
    <source>
        <dbReference type="ARBA" id="ARBA00022502"/>
    </source>
</evidence>
<evidence type="ECO:0000256" key="7">
    <source>
        <dbReference type="ARBA" id="ARBA00022824"/>
    </source>
</evidence>
<dbReference type="RefSeq" id="WP_259486747.1">
    <property type="nucleotide sequence ID" value="NZ_JANTEZ010000004.1"/>
</dbReference>
<comment type="caution">
    <text evidence="12">The sequence shown here is derived from an EMBL/GenBank/DDBJ whole genome shotgun (WGS) entry which is preliminary data.</text>
</comment>
<evidence type="ECO:0000256" key="5">
    <source>
        <dbReference type="ARBA" id="ARBA00022679"/>
    </source>
</evidence>
<dbReference type="EMBL" id="JANTEZ010000004">
    <property type="protein sequence ID" value="MCS5715243.1"/>
    <property type="molecule type" value="Genomic_DNA"/>
</dbReference>
<dbReference type="InterPro" id="IPR007315">
    <property type="entry name" value="PIG-V/Gpi18"/>
</dbReference>
<feature type="transmembrane region" description="Helical" evidence="11">
    <location>
        <begin position="350"/>
        <end position="375"/>
    </location>
</feature>
<dbReference type="PANTHER" id="PTHR12468:SF2">
    <property type="entry name" value="GPI MANNOSYLTRANSFERASE 2"/>
    <property type="match status" value="1"/>
</dbReference>
<evidence type="ECO:0000256" key="6">
    <source>
        <dbReference type="ARBA" id="ARBA00022692"/>
    </source>
</evidence>
<feature type="transmembrane region" description="Helical" evidence="11">
    <location>
        <begin position="387"/>
        <end position="407"/>
    </location>
</feature>
<feature type="transmembrane region" description="Helical" evidence="11">
    <location>
        <begin position="204"/>
        <end position="226"/>
    </location>
</feature>
<evidence type="ECO:0000313" key="13">
    <source>
        <dbReference type="Proteomes" id="UP001165580"/>
    </source>
</evidence>
<feature type="transmembrane region" description="Helical" evidence="11">
    <location>
        <begin position="174"/>
        <end position="192"/>
    </location>
</feature>
<feature type="compositionally biased region" description="Low complexity" evidence="10">
    <location>
        <begin position="7"/>
        <end position="21"/>
    </location>
</feature>
<keyword evidence="5" id="KW-0808">Transferase</keyword>
<evidence type="ECO:0000256" key="10">
    <source>
        <dbReference type="SAM" id="MobiDB-lite"/>
    </source>
</evidence>
<feature type="transmembrane region" description="Helical" evidence="11">
    <location>
        <begin position="76"/>
        <end position="99"/>
    </location>
</feature>
<evidence type="ECO:0008006" key="14">
    <source>
        <dbReference type="Google" id="ProtNLM"/>
    </source>
</evidence>
<evidence type="ECO:0000256" key="2">
    <source>
        <dbReference type="ARBA" id="ARBA00004687"/>
    </source>
</evidence>
<name>A0ABT2GG90_9MICO</name>
<feature type="transmembrane region" description="Helical" evidence="11">
    <location>
        <begin position="427"/>
        <end position="450"/>
    </location>
</feature>
<keyword evidence="7" id="KW-0256">Endoplasmic reticulum</keyword>